<dbReference type="Pfam" id="PF01261">
    <property type="entry name" value="AP_endonuc_2"/>
    <property type="match status" value="1"/>
</dbReference>
<evidence type="ECO:0000256" key="1">
    <source>
        <dbReference type="SAM" id="MobiDB-lite"/>
    </source>
</evidence>
<protein>
    <submittedName>
        <fullName evidence="3">Sugar phosphate isomerase/epimerase</fullName>
    </submittedName>
</protein>
<dbReference type="EMBL" id="BAAAPF010000311">
    <property type="protein sequence ID" value="GAA1501511.1"/>
    <property type="molecule type" value="Genomic_DNA"/>
</dbReference>
<dbReference type="Gene3D" id="3.20.20.150">
    <property type="entry name" value="Divalent-metal-dependent TIM barrel enzymes"/>
    <property type="match status" value="1"/>
</dbReference>
<keyword evidence="3" id="KW-0413">Isomerase</keyword>
<organism evidence="3 4">
    <name type="scientific">Streptomyces synnematoformans</name>
    <dbReference type="NCBI Taxonomy" id="415721"/>
    <lineage>
        <taxon>Bacteria</taxon>
        <taxon>Bacillati</taxon>
        <taxon>Actinomycetota</taxon>
        <taxon>Actinomycetes</taxon>
        <taxon>Kitasatosporales</taxon>
        <taxon>Streptomycetaceae</taxon>
        <taxon>Streptomyces</taxon>
    </lineage>
</organism>
<dbReference type="GO" id="GO:0016853">
    <property type="term" value="F:isomerase activity"/>
    <property type="evidence" value="ECO:0007669"/>
    <property type="project" value="UniProtKB-KW"/>
</dbReference>
<sequence>MTPRATRKAAYPVSVAGASRSRTDEHDETGEAGQTDVGDATETRTGTGTGVTAGAGGAGAAEPRGGAPGVRVPDARVTLSTASVYPESTATAFETAARLGYDGVEVMVWTDPVSQDIEALRRLSDHHGVPVLAIHAPCLLITQRVWSRDPWEKLRRARSAAERLGAETVVVHPPFRWQRGYAREFVRGIWRMADETAVQFAVENMYPWRYREKEMLAYAPGWDVTDEDYRHHTLDLSHTATARNDALEMADRMGDRLCHVHLADGSGSGKDEHLVPGRGNQPCAGMVERLAARGFGGQVVVEINTRRAMSAAERESDLAESLAFTRLHLAAPVPRGASS</sequence>
<dbReference type="Proteomes" id="UP001500443">
    <property type="component" value="Unassembled WGS sequence"/>
</dbReference>
<proteinExistence type="predicted"/>
<feature type="domain" description="Xylose isomerase-like TIM barrel" evidence="2">
    <location>
        <begin position="93"/>
        <end position="326"/>
    </location>
</feature>
<evidence type="ECO:0000313" key="4">
    <source>
        <dbReference type="Proteomes" id="UP001500443"/>
    </source>
</evidence>
<keyword evidence="4" id="KW-1185">Reference proteome</keyword>
<feature type="compositionally biased region" description="Gly residues" evidence="1">
    <location>
        <begin position="47"/>
        <end position="59"/>
    </location>
</feature>
<dbReference type="InterPro" id="IPR050312">
    <property type="entry name" value="IolE/XylAMocC-like"/>
</dbReference>
<dbReference type="InterPro" id="IPR013022">
    <property type="entry name" value="Xyl_isomerase-like_TIM-brl"/>
</dbReference>
<dbReference type="PANTHER" id="PTHR12110:SF47">
    <property type="match status" value="1"/>
</dbReference>
<evidence type="ECO:0000259" key="2">
    <source>
        <dbReference type="Pfam" id="PF01261"/>
    </source>
</evidence>
<accession>A0ABN1ZNU4</accession>
<feature type="region of interest" description="Disordered" evidence="1">
    <location>
        <begin position="1"/>
        <end position="71"/>
    </location>
</feature>
<name>A0ABN1ZNU4_9ACTN</name>
<dbReference type="SUPFAM" id="SSF51658">
    <property type="entry name" value="Xylose isomerase-like"/>
    <property type="match status" value="1"/>
</dbReference>
<comment type="caution">
    <text evidence="3">The sequence shown here is derived from an EMBL/GenBank/DDBJ whole genome shotgun (WGS) entry which is preliminary data.</text>
</comment>
<evidence type="ECO:0000313" key="3">
    <source>
        <dbReference type="EMBL" id="GAA1501511.1"/>
    </source>
</evidence>
<gene>
    <name evidence="3" type="ORF">GCM10009802_58150</name>
</gene>
<dbReference type="PANTHER" id="PTHR12110">
    <property type="entry name" value="HYDROXYPYRUVATE ISOMERASE"/>
    <property type="match status" value="1"/>
</dbReference>
<dbReference type="InterPro" id="IPR036237">
    <property type="entry name" value="Xyl_isomerase-like_sf"/>
</dbReference>
<reference evidence="3 4" key="1">
    <citation type="journal article" date="2019" name="Int. J. Syst. Evol. Microbiol.">
        <title>The Global Catalogue of Microorganisms (GCM) 10K type strain sequencing project: providing services to taxonomists for standard genome sequencing and annotation.</title>
        <authorList>
            <consortium name="The Broad Institute Genomics Platform"/>
            <consortium name="The Broad Institute Genome Sequencing Center for Infectious Disease"/>
            <person name="Wu L."/>
            <person name="Ma J."/>
        </authorList>
    </citation>
    <scope>NUCLEOTIDE SEQUENCE [LARGE SCALE GENOMIC DNA]</scope>
    <source>
        <strain evidence="3 4">JCM 15481</strain>
    </source>
</reference>